<dbReference type="InterPro" id="IPR008269">
    <property type="entry name" value="Lon_proteolytic"/>
</dbReference>
<dbReference type="SUPFAM" id="SSF54211">
    <property type="entry name" value="Ribosomal protein S5 domain 2-like"/>
    <property type="match status" value="1"/>
</dbReference>
<protein>
    <recommendedName>
        <fullName evidence="1">Lon proteolytic domain-containing protein</fullName>
    </recommendedName>
</protein>
<dbReference type="AlphaFoldDB" id="A0A8H9HZL8"/>
<dbReference type="GO" id="GO:0004252">
    <property type="term" value="F:serine-type endopeptidase activity"/>
    <property type="evidence" value="ECO:0007669"/>
    <property type="project" value="InterPro"/>
</dbReference>
<reference evidence="2" key="2">
    <citation type="submission" date="2020-09" db="EMBL/GenBank/DDBJ databases">
        <authorList>
            <person name="Sun Q."/>
            <person name="Ohkuma M."/>
        </authorList>
    </citation>
    <scope>NUCLEOTIDE SEQUENCE</scope>
    <source>
        <strain evidence="2">JCM 4434</strain>
    </source>
</reference>
<evidence type="ECO:0000259" key="1">
    <source>
        <dbReference type="Pfam" id="PF05362"/>
    </source>
</evidence>
<sequence>MPDTKLTKALKSPRTRALALCGVLIAALFGVAAFVPLPYTVTWPGLTADTLGSYRDKPVLTISGAPLRSTTGELRMVTITATNADQRTSLWRSLQAWFDSKEAVQPTEVVYPQSSPAKANEETAEQMAQSQDSATAAALGYLHLSPDQVKVKVDLGDVGGPSAGQMLALGIVDKLAGDGKGGDLTGGLTIAGTGTIDKDGTVGPVGGVPLKTQAAARDGATVFLVPKDECTDAKVNTPKTLRLVPVGTLAESVAALDALKSGGSVPSC</sequence>
<organism evidence="2 3">
    <name type="scientific">Kitasatospora aureofaciens</name>
    <name type="common">Streptomyces aureofaciens</name>
    <dbReference type="NCBI Taxonomy" id="1894"/>
    <lineage>
        <taxon>Bacteria</taxon>
        <taxon>Bacillati</taxon>
        <taxon>Actinomycetota</taxon>
        <taxon>Actinomycetes</taxon>
        <taxon>Kitasatosporales</taxon>
        <taxon>Streptomycetaceae</taxon>
        <taxon>Kitasatospora</taxon>
    </lineage>
</organism>
<dbReference type="Gene3D" id="3.30.230.10">
    <property type="match status" value="1"/>
</dbReference>
<dbReference type="Pfam" id="PF05362">
    <property type="entry name" value="Lon_C"/>
    <property type="match status" value="1"/>
</dbReference>
<evidence type="ECO:0000313" key="3">
    <source>
        <dbReference type="Proteomes" id="UP000610124"/>
    </source>
</evidence>
<dbReference type="GO" id="GO:0006508">
    <property type="term" value="P:proteolysis"/>
    <property type="evidence" value="ECO:0007669"/>
    <property type="project" value="InterPro"/>
</dbReference>
<evidence type="ECO:0000313" key="2">
    <source>
        <dbReference type="EMBL" id="GGU97267.1"/>
    </source>
</evidence>
<dbReference type="InterPro" id="IPR014721">
    <property type="entry name" value="Ribsml_uS5_D2-typ_fold_subgr"/>
</dbReference>
<dbReference type="EMBL" id="BMUB01000019">
    <property type="protein sequence ID" value="GGU97267.1"/>
    <property type="molecule type" value="Genomic_DNA"/>
</dbReference>
<dbReference type="GeneID" id="97488876"/>
<dbReference type="Proteomes" id="UP000610124">
    <property type="component" value="Unassembled WGS sequence"/>
</dbReference>
<dbReference type="GO" id="GO:0004176">
    <property type="term" value="F:ATP-dependent peptidase activity"/>
    <property type="evidence" value="ECO:0007669"/>
    <property type="project" value="InterPro"/>
</dbReference>
<accession>A0A8H9HZL8</accession>
<feature type="domain" description="Lon proteolytic" evidence="1">
    <location>
        <begin position="149"/>
        <end position="241"/>
    </location>
</feature>
<dbReference type="InterPro" id="IPR020568">
    <property type="entry name" value="Ribosomal_Su5_D2-typ_SF"/>
</dbReference>
<comment type="caution">
    <text evidence="2">The sequence shown here is derived from an EMBL/GenBank/DDBJ whole genome shotgun (WGS) entry which is preliminary data.</text>
</comment>
<dbReference type="OrthoDB" id="2356897at2"/>
<dbReference type="RefSeq" id="WP_107050778.1">
    <property type="nucleotide sequence ID" value="NZ_BMUB01000019.1"/>
</dbReference>
<proteinExistence type="predicted"/>
<gene>
    <name evidence="2" type="ORF">GCM10010502_59300</name>
</gene>
<reference evidence="2" key="1">
    <citation type="journal article" date="2014" name="Int. J. Syst. Evol. Microbiol.">
        <title>Complete genome sequence of Corynebacterium casei LMG S-19264T (=DSM 44701T), isolated from a smear-ripened cheese.</title>
        <authorList>
            <consortium name="US DOE Joint Genome Institute (JGI-PGF)"/>
            <person name="Walter F."/>
            <person name="Albersmeier A."/>
            <person name="Kalinowski J."/>
            <person name="Ruckert C."/>
        </authorList>
    </citation>
    <scope>NUCLEOTIDE SEQUENCE</scope>
    <source>
        <strain evidence="2">JCM 4434</strain>
    </source>
</reference>
<name>A0A8H9HZL8_KITAU</name>